<dbReference type="InterPro" id="IPR043502">
    <property type="entry name" value="DNA/RNA_pol_sf"/>
</dbReference>
<proteinExistence type="predicted"/>
<name>A0A085LSZ8_9BILA</name>
<evidence type="ECO:0000256" key="4">
    <source>
        <dbReference type="ARBA" id="ARBA00022759"/>
    </source>
</evidence>
<dbReference type="InterPro" id="IPR021109">
    <property type="entry name" value="Peptidase_aspartic_dom_sf"/>
</dbReference>
<evidence type="ECO:0000256" key="1">
    <source>
        <dbReference type="ARBA" id="ARBA00022679"/>
    </source>
</evidence>
<dbReference type="GO" id="GO:0004519">
    <property type="term" value="F:endonuclease activity"/>
    <property type="evidence" value="ECO:0007669"/>
    <property type="project" value="UniProtKB-KW"/>
</dbReference>
<dbReference type="AlphaFoldDB" id="A0A085LSZ8"/>
<gene>
    <name evidence="5" type="ORF">M513_11037</name>
</gene>
<dbReference type="EMBL" id="KL363304">
    <property type="protein sequence ID" value="KFD48094.1"/>
    <property type="molecule type" value="Genomic_DNA"/>
</dbReference>
<protein>
    <recommendedName>
        <fullName evidence="7">Peptidase A2 domain-containing protein</fullName>
    </recommendedName>
</protein>
<sequence>MLNVDGTVGDKELSMLVDSGSAVTLIHQDVYRNWQDPPHLTATACSILAANGTTIPTVGVCEVPFRFAKTTIRHRVYIVDGIPLDCVIAADFLLEHGCVIDASQRIMMIGGETVLLRCGSTTPVSADPEPVFGYIREKEDPVLAGHRKQTVVSHETVIVPPRCEMLVVGRFEDDGSRASADPSCCWLMEPSIRLAERGLIAARAFAKIKDGHFPVRLMNLADAPVSLYESTALGLLSETVIDEDLTSPNSVEQHAVYSALTDSLLPRPVRREDDFQMLLKEYSDIFGDGDNLGCTDVVQHQMDTGNAKPCKQPPRRIPFHQRHAVEEETRRMLRQGIIEPAHGPWASPVVLVRKKDGSFRFCVDYRKLNDVTHKDAHPLPRIDDTLLSLGGAQWFSTLDLASGF</sequence>
<evidence type="ECO:0008006" key="7">
    <source>
        <dbReference type="Google" id="ProtNLM"/>
    </source>
</evidence>
<keyword evidence="6" id="KW-1185">Reference proteome</keyword>
<dbReference type="CDD" id="cd00303">
    <property type="entry name" value="retropepsin_like"/>
    <property type="match status" value="1"/>
</dbReference>
<dbReference type="Proteomes" id="UP000030764">
    <property type="component" value="Unassembled WGS sequence"/>
</dbReference>
<evidence type="ECO:0000256" key="2">
    <source>
        <dbReference type="ARBA" id="ARBA00022695"/>
    </source>
</evidence>
<dbReference type="InterPro" id="IPR050951">
    <property type="entry name" value="Retrovirus_Pol_polyprotein"/>
</dbReference>
<keyword evidence="4" id="KW-0255">Endonuclease</keyword>
<dbReference type="InterPro" id="IPR043128">
    <property type="entry name" value="Rev_trsase/Diguanyl_cyclase"/>
</dbReference>
<dbReference type="SUPFAM" id="SSF56672">
    <property type="entry name" value="DNA/RNA polymerases"/>
    <property type="match status" value="1"/>
</dbReference>
<dbReference type="SUPFAM" id="SSF50630">
    <property type="entry name" value="Acid proteases"/>
    <property type="match status" value="1"/>
</dbReference>
<dbReference type="GO" id="GO:0016779">
    <property type="term" value="F:nucleotidyltransferase activity"/>
    <property type="evidence" value="ECO:0007669"/>
    <property type="project" value="UniProtKB-KW"/>
</dbReference>
<dbReference type="Gene3D" id="3.10.10.10">
    <property type="entry name" value="HIV Type 1 Reverse Transcriptase, subunit A, domain 1"/>
    <property type="match status" value="1"/>
</dbReference>
<evidence type="ECO:0000256" key="3">
    <source>
        <dbReference type="ARBA" id="ARBA00022722"/>
    </source>
</evidence>
<accession>A0A085LSZ8</accession>
<dbReference type="PANTHER" id="PTHR37984">
    <property type="entry name" value="PROTEIN CBG26694"/>
    <property type="match status" value="1"/>
</dbReference>
<evidence type="ECO:0000313" key="5">
    <source>
        <dbReference type="EMBL" id="KFD48094.1"/>
    </source>
</evidence>
<keyword evidence="1" id="KW-0808">Transferase</keyword>
<reference evidence="5 6" key="1">
    <citation type="journal article" date="2014" name="Nat. Genet.">
        <title>Genome and transcriptome of the porcine whipworm Trichuris suis.</title>
        <authorList>
            <person name="Jex A.R."/>
            <person name="Nejsum P."/>
            <person name="Schwarz E.M."/>
            <person name="Hu L."/>
            <person name="Young N.D."/>
            <person name="Hall R.S."/>
            <person name="Korhonen P.K."/>
            <person name="Liao S."/>
            <person name="Thamsborg S."/>
            <person name="Xia J."/>
            <person name="Xu P."/>
            <person name="Wang S."/>
            <person name="Scheerlinck J.P."/>
            <person name="Hofmann A."/>
            <person name="Sternberg P.W."/>
            <person name="Wang J."/>
            <person name="Gasser R.B."/>
        </authorList>
    </citation>
    <scope>NUCLEOTIDE SEQUENCE [LARGE SCALE GENOMIC DNA]</scope>
    <source>
        <strain evidence="5">DCEP-RM93M</strain>
    </source>
</reference>
<organism evidence="5 6">
    <name type="scientific">Trichuris suis</name>
    <name type="common">pig whipworm</name>
    <dbReference type="NCBI Taxonomy" id="68888"/>
    <lineage>
        <taxon>Eukaryota</taxon>
        <taxon>Metazoa</taxon>
        <taxon>Ecdysozoa</taxon>
        <taxon>Nematoda</taxon>
        <taxon>Enoplea</taxon>
        <taxon>Dorylaimia</taxon>
        <taxon>Trichinellida</taxon>
        <taxon>Trichuridae</taxon>
        <taxon>Trichuris</taxon>
    </lineage>
</organism>
<dbReference type="PANTHER" id="PTHR37984:SF5">
    <property type="entry name" value="PROTEIN NYNRIN-LIKE"/>
    <property type="match status" value="1"/>
</dbReference>
<dbReference type="CDD" id="cd01647">
    <property type="entry name" value="RT_LTR"/>
    <property type="match status" value="1"/>
</dbReference>
<keyword evidence="2" id="KW-0548">Nucleotidyltransferase</keyword>
<dbReference type="Gene3D" id="3.30.70.270">
    <property type="match status" value="1"/>
</dbReference>
<keyword evidence="3" id="KW-0540">Nuclease</keyword>
<evidence type="ECO:0000313" key="6">
    <source>
        <dbReference type="Proteomes" id="UP000030764"/>
    </source>
</evidence>
<keyword evidence="4" id="KW-0378">Hydrolase</keyword>
<dbReference type="Gene3D" id="2.40.70.10">
    <property type="entry name" value="Acid Proteases"/>
    <property type="match status" value="1"/>
</dbReference>